<dbReference type="Proteomes" id="UP000193200">
    <property type="component" value="Unassembled WGS sequence"/>
</dbReference>
<dbReference type="EMBL" id="FWFR01000001">
    <property type="protein sequence ID" value="SLN31952.1"/>
    <property type="molecule type" value="Genomic_DNA"/>
</dbReference>
<reference evidence="1 2" key="1">
    <citation type="submission" date="2017-03" db="EMBL/GenBank/DDBJ databases">
        <authorList>
            <person name="Afonso C.L."/>
            <person name="Miller P.J."/>
            <person name="Scott M.A."/>
            <person name="Spackman E."/>
            <person name="Goraichik I."/>
            <person name="Dimitrov K.M."/>
            <person name="Suarez D.L."/>
            <person name="Swayne D.E."/>
        </authorList>
    </citation>
    <scope>NUCLEOTIDE SEQUENCE [LARGE SCALE GENOMIC DNA]</scope>
    <source>
        <strain evidence="1 2">CECT 7691</strain>
    </source>
</reference>
<evidence type="ECO:0000313" key="1">
    <source>
        <dbReference type="EMBL" id="SLN31952.1"/>
    </source>
</evidence>
<evidence type="ECO:0000313" key="2">
    <source>
        <dbReference type="Proteomes" id="UP000193200"/>
    </source>
</evidence>
<gene>
    <name evidence="1" type="ORF">OCH7691_01163</name>
</gene>
<accession>A0A1Y5S7K2</accession>
<dbReference type="InParanoid" id="A0A1Y5S7K2"/>
<organism evidence="1 2">
    <name type="scientific">Oceanibacterium hippocampi</name>
    <dbReference type="NCBI Taxonomy" id="745714"/>
    <lineage>
        <taxon>Bacteria</taxon>
        <taxon>Pseudomonadati</taxon>
        <taxon>Pseudomonadota</taxon>
        <taxon>Alphaproteobacteria</taxon>
        <taxon>Sneathiellales</taxon>
        <taxon>Sneathiellaceae</taxon>
        <taxon>Oceanibacterium</taxon>
    </lineage>
</organism>
<proteinExistence type="predicted"/>
<dbReference type="AlphaFoldDB" id="A0A1Y5S7K2"/>
<dbReference type="OrthoDB" id="7357442at2"/>
<name>A0A1Y5S7K2_9PROT</name>
<sequence length="189" mass="21084">MARRGRPRKSGLREPNGRLALVAEDRGTVENQRRRAWLAQGADPALTSYPLGILLANDAISDAQHQAGCRYAWLFSIAIGRASTAAQSFDRLERGTRRIPTGALEAMEPTSSDDWRAAREREFREAAAELVSTGRQVKALIDETVIYQHCPRWLFPKIPTNTDVTEARALLLGLDTLGRHFRTKVTFNA</sequence>
<keyword evidence="2" id="KW-1185">Reference proteome</keyword>
<protein>
    <submittedName>
        <fullName evidence="1">Uncharacterized protein</fullName>
    </submittedName>
</protein>
<dbReference type="RefSeq" id="WP_139839537.1">
    <property type="nucleotide sequence ID" value="NZ_FWFR01000001.1"/>
</dbReference>